<dbReference type="AlphaFoldDB" id="A0A1E5UEA7"/>
<evidence type="ECO:0000313" key="1">
    <source>
        <dbReference type="EMBL" id="OEL11210.1"/>
    </source>
</evidence>
<organism evidence="1 2">
    <name type="scientific">Cloacibacterium normanense</name>
    <dbReference type="NCBI Taxonomy" id="237258"/>
    <lineage>
        <taxon>Bacteria</taxon>
        <taxon>Pseudomonadati</taxon>
        <taxon>Bacteroidota</taxon>
        <taxon>Flavobacteriia</taxon>
        <taxon>Flavobacteriales</taxon>
        <taxon>Weeksellaceae</taxon>
    </lineage>
</organism>
<dbReference type="Proteomes" id="UP000095601">
    <property type="component" value="Unassembled WGS sequence"/>
</dbReference>
<dbReference type="RefSeq" id="WP_069798590.1">
    <property type="nucleotide sequence ID" value="NZ_CP034157.1"/>
</dbReference>
<sequence>MKKVIFLTAFISTFGFSQEKLTTQDFGLYKNTETVISKQYWEDDQSNVVFTEELKFYNTFLQEQKTKDGDYVTVKKYYYNIDNQLVKIETEHVHSGEKEKEVFHYKNLQLQNSELWMHGKMFSKTQYFYDKNNRLIKEIEKDAKNKVTRIVEYKNYKNDDFFTKLIKDFQNGKVVETTEEIYENKLLVEANYEMYNLKTNVKNTYNKEGWIVKEVFSNSEVVENTFTYEVDEKGNPIKVTKTNSQNQGNYVLVINNTYSTFPTN</sequence>
<dbReference type="STRING" id="237258.SAMN04489756_12029"/>
<dbReference type="KEGG" id="cnr:EB819_08930"/>
<accession>A0A1E5UEA7</accession>
<protein>
    <submittedName>
        <fullName evidence="1">Uncharacterized protein</fullName>
    </submittedName>
</protein>
<proteinExistence type="predicted"/>
<name>A0A1E5UEA7_9FLAO</name>
<dbReference type="OrthoDB" id="1351597at2"/>
<reference evidence="1 2" key="1">
    <citation type="submission" date="2016-09" db="EMBL/GenBank/DDBJ databases">
        <authorList>
            <person name="Capua I."/>
            <person name="De Benedictis P."/>
            <person name="Joannis T."/>
            <person name="Lombin L.H."/>
            <person name="Cattoli G."/>
        </authorList>
    </citation>
    <scope>NUCLEOTIDE SEQUENCE [LARGE SCALE GENOMIC DNA]</scope>
    <source>
        <strain evidence="1 2">NRS-1</strain>
    </source>
</reference>
<gene>
    <name evidence="1" type="ORF">BHF72_2326</name>
</gene>
<dbReference type="EMBL" id="MKGI01000045">
    <property type="protein sequence ID" value="OEL11210.1"/>
    <property type="molecule type" value="Genomic_DNA"/>
</dbReference>
<keyword evidence="2" id="KW-1185">Reference proteome</keyword>
<evidence type="ECO:0000313" key="2">
    <source>
        <dbReference type="Proteomes" id="UP000095601"/>
    </source>
</evidence>
<comment type="caution">
    <text evidence="1">The sequence shown here is derived from an EMBL/GenBank/DDBJ whole genome shotgun (WGS) entry which is preliminary data.</text>
</comment>